<evidence type="ECO:0000313" key="3">
    <source>
        <dbReference type="Proteomes" id="UP000027337"/>
    </source>
</evidence>
<feature type="chain" id="PRO_5001606472" description="Porin" evidence="1">
    <location>
        <begin position="23"/>
        <end position="338"/>
    </location>
</feature>
<feature type="signal peptide" evidence="1">
    <location>
        <begin position="1"/>
        <end position="22"/>
    </location>
</feature>
<dbReference type="STRING" id="83219.PM02_19400"/>
<proteinExistence type="predicted"/>
<evidence type="ECO:0000256" key="1">
    <source>
        <dbReference type="SAM" id="SignalP"/>
    </source>
</evidence>
<dbReference type="InterPro" id="IPR023614">
    <property type="entry name" value="Porin_dom_sf"/>
</dbReference>
<reference evidence="2 3" key="1">
    <citation type="journal article" date="2014" name="Genome Announc.">
        <title>Draft Genome Sequences of Two Isolates of the Roseobacter Group, Sulfitobacter sp. Strains 3SOLIMAR09 and 1FIGIMAR09, from Harbors of Mallorca Island (Mediterranean Sea).</title>
        <authorList>
            <person name="Mas-Llado M."/>
            <person name="Pina-Villalonga J.M."/>
            <person name="Brunet-Galmes I."/>
            <person name="Nogales B."/>
            <person name="Bosch R."/>
        </authorList>
    </citation>
    <scope>NUCLEOTIDE SEQUENCE [LARGE SCALE GENOMIC DNA]</scope>
    <source>
        <strain evidence="2 3">1FIGIMAR09</strain>
    </source>
</reference>
<dbReference type="eggNOG" id="ENOG502Z7NJ">
    <property type="taxonomic scope" value="Bacteria"/>
</dbReference>
<protein>
    <recommendedName>
        <fullName evidence="4">Porin</fullName>
    </recommendedName>
</protein>
<gene>
    <name evidence="2" type="ORF">PM02_19400</name>
</gene>
<dbReference type="EMBL" id="JEMU01000032">
    <property type="protein sequence ID" value="KAJ01431.1"/>
    <property type="molecule type" value="Genomic_DNA"/>
</dbReference>
<keyword evidence="3" id="KW-1185">Reference proteome</keyword>
<organism evidence="2 3">
    <name type="scientific">Sulfitobacter mediterraneus</name>
    <dbReference type="NCBI Taxonomy" id="83219"/>
    <lineage>
        <taxon>Bacteria</taxon>
        <taxon>Pseudomonadati</taxon>
        <taxon>Pseudomonadota</taxon>
        <taxon>Alphaproteobacteria</taxon>
        <taxon>Rhodobacterales</taxon>
        <taxon>Roseobacteraceae</taxon>
        <taxon>Sulfitobacter</taxon>
    </lineage>
</organism>
<dbReference type="RefSeq" id="WP_037911750.1">
    <property type="nucleotide sequence ID" value="NZ_JEMU01000032.1"/>
</dbReference>
<dbReference type="AlphaFoldDB" id="A0A061SI89"/>
<dbReference type="Proteomes" id="UP000027337">
    <property type="component" value="Unassembled WGS sequence"/>
</dbReference>
<accession>A0A061SI89</accession>
<evidence type="ECO:0008006" key="4">
    <source>
        <dbReference type="Google" id="ProtNLM"/>
    </source>
</evidence>
<sequence length="338" mass="35341">MTHKHVLAALLPFAFTTTQAIAQDGPFGWEGEIEVGVESVLSSDAPGNELSDAFLNVEISGSYAFSDRVFVFGTLAAESVLDPTDDRAFEDIGIYVKELGLSFALMESASIALGKITPTFGRTWDDSAGYFGSSLAEDYELTEQVGIVADVEIAPGGTLSFGVFYADDTSLSRSIGTDRGRNTIAVGGAGNTGKLNNVTLSWTQELGESTSIQIAARHLSAGVGEIADETGLTASVAHQFNDSFSMFAELARFNNFGGGADDATYATLNGAYYTGQWVFSGTVTRRDLNSGGTTDLVSVSAEYEFNNGFVAGAGLALVDDNGTSDTILGVNLVVPLGG</sequence>
<comment type="caution">
    <text evidence="2">The sequence shown here is derived from an EMBL/GenBank/DDBJ whole genome shotgun (WGS) entry which is preliminary data.</text>
</comment>
<keyword evidence="1" id="KW-0732">Signal</keyword>
<evidence type="ECO:0000313" key="2">
    <source>
        <dbReference type="EMBL" id="KAJ01431.1"/>
    </source>
</evidence>
<dbReference type="Gene3D" id="2.40.160.10">
    <property type="entry name" value="Porin"/>
    <property type="match status" value="1"/>
</dbReference>
<name>A0A061SI89_9RHOB</name>
<dbReference type="SUPFAM" id="SSF56935">
    <property type="entry name" value="Porins"/>
    <property type="match status" value="1"/>
</dbReference>